<comment type="caution">
    <text evidence="4">The sequence shown here is derived from an EMBL/GenBank/DDBJ whole genome shotgun (WGS) entry which is preliminary data.</text>
</comment>
<gene>
    <name evidence="4" type="ORF">WJX72_003943</name>
</gene>
<dbReference type="Pfam" id="PF13639">
    <property type="entry name" value="zf-RING_2"/>
    <property type="match status" value="1"/>
</dbReference>
<proteinExistence type="predicted"/>
<feature type="domain" description="RING-type" evidence="3">
    <location>
        <begin position="210"/>
        <end position="251"/>
    </location>
</feature>
<accession>A0AAW1PIU1</accession>
<organism evidence="4 5">
    <name type="scientific">[Myrmecia] bisecta</name>
    <dbReference type="NCBI Taxonomy" id="41462"/>
    <lineage>
        <taxon>Eukaryota</taxon>
        <taxon>Viridiplantae</taxon>
        <taxon>Chlorophyta</taxon>
        <taxon>core chlorophytes</taxon>
        <taxon>Trebouxiophyceae</taxon>
        <taxon>Trebouxiales</taxon>
        <taxon>Trebouxiaceae</taxon>
        <taxon>Myrmecia</taxon>
    </lineage>
</organism>
<dbReference type="PROSITE" id="PS50089">
    <property type="entry name" value="ZF_RING_2"/>
    <property type="match status" value="1"/>
</dbReference>
<keyword evidence="5" id="KW-1185">Reference proteome</keyword>
<dbReference type="AlphaFoldDB" id="A0AAW1PIU1"/>
<evidence type="ECO:0000313" key="4">
    <source>
        <dbReference type="EMBL" id="KAK9808802.1"/>
    </source>
</evidence>
<dbReference type="SUPFAM" id="SSF57850">
    <property type="entry name" value="RING/U-box"/>
    <property type="match status" value="1"/>
</dbReference>
<name>A0AAW1PIU1_9CHLO</name>
<feature type="region of interest" description="Disordered" evidence="2">
    <location>
        <begin position="65"/>
        <end position="127"/>
    </location>
</feature>
<dbReference type="GO" id="GO:0008270">
    <property type="term" value="F:zinc ion binding"/>
    <property type="evidence" value="ECO:0007669"/>
    <property type="project" value="UniProtKB-KW"/>
</dbReference>
<evidence type="ECO:0000256" key="1">
    <source>
        <dbReference type="PROSITE-ProRule" id="PRU00175"/>
    </source>
</evidence>
<keyword evidence="1" id="KW-0863">Zinc-finger</keyword>
<evidence type="ECO:0000256" key="2">
    <source>
        <dbReference type="SAM" id="MobiDB-lite"/>
    </source>
</evidence>
<feature type="region of interest" description="Disordered" evidence="2">
    <location>
        <begin position="141"/>
        <end position="160"/>
    </location>
</feature>
<dbReference type="Gene3D" id="3.30.40.10">
    <property type="entry name" value="Zinc/RING finger domain, C3HC4 (zinc finger)"/>
    <property type="match status" value="1"/>
</dbReference>
<dbReference type="SMART" id="SM00184">
    <property type="entry name" value="RING"/>
    <property type="match status" value="1"/>
</dbReference>
<dbReference type="InterPro" id="IPR013083">
    <property type="entry name" value="Znf_RING/FYVE/PHD"/>
</dbReference>
<sequence>MDEHGASGDAPVLRDLVNNESKGIPEDDDLALAKALQEQERAMWMLASGRPSGFASRSENAFFYRGQQAGPSQVAQRVQSGASAGPAGAEGSDADGMASGSSDAAEGESEGAGDDEELARRLQEEEEREHYARMMQMAGFGAEGEEEEEEGYISDDSVDPDTMTYEELQRLGESVGTVSRGMSAELAAALPLAKFGACAATQRASDDEQCAVCRMEFERGEEVKLLPCKHFYHPDCINQWLNINKVCPVCHTEVTQPAVAPPGGRPEPLGQRQG</sequence>
<dbReference type="InterPro" id="IPR001841">
    <property type="entry name" value="Znf_RING"/>
</dbReference>
<reference evidence="4 5" key="1">
    <citation type="journal article" date="2024" name="Nat. Commun.">
        <title>Phylogenomics reveals the evolutionary origins of lichenization in chlorophyte algae.</title>
        <authorList>
            <person name="Puginier C."/>
            <person name="Libourel C."/>
            <person name="Otte J."/>
            <person name="Skaloud P."/>
            <person name="Haon M."/>
            <person name="Grisel S."/>
            <person name="Petersen M."/>
            <person name="Berrin J.G."/>
            <person name="Delaux P.M."/>
            <person name="Dal Grande F."/>
            <person name="Keller J."/>
        </authorList>
    </citation>
    <scope>NUCLEOTIDE SEQUENCE [LARGE SCALE GENOMIC DNA]</scope>
    <source>
        <strain evidence="4 5">SAG 2043</strain>
    </source>
</reference>
<keyword evidence="1" id="KW-0479">Metal-binding</keyword>
<evidence type="ECO:0000259" key="3">
    <source>
        <dbReference type="PROSITE" id="PS50089"/>
    </source>
</evidence>
<feature type="compositionally biased region" description="Acidic residues" evidence="2">
    <location>
        <begin position="105"/>
        <end position="117"/>
    </location>
</feature>
<feature type="compositionally biased region" description="Polar residues" evidence="2">
    <location>
        <begin position="69"/>
        <end position="79"/>
    </location>
</feature>
<dbReference type="Proteomes" id="UP001489004">
    <property type="component" value="Unassembled WGS sequence"/>
</dbReference>
<evidence type="ECO:0000313" key="5">
    <source>
        <dbReference type="Proteomes" id="UP001489004"/>
    </source>
</evidence>
<dbReference type="EMBL" id="JALJOR010000011">
    <property type="protein sequence ID" value="KAK9808802.1"/>
    <property type="molecule type" value="Genomic_DNA"/>
</dbReference>
<dbReference type="PANTHER" id="PTHR47530:SF4">
    <property type="entry name" value="E3 UBIQUITIN LIGASE BIG BROTHER-RELATED"/>
    <property type="match status" value="1"/>
</dbReference>
<keyword evidence="1" id="KW-0862">Zinc</keyword>
<dbReference type="FunFam" id="3.30.40.10:FF:000226">
    <property type="entry name" value="E3 ubiquitin ligase BIG BROTHER"/>
    <property type="match status" value="1"/>
</dbReference>
<feature type="compositionally biased region" description="Low complexity" evidence="2">
    <location>
        <begin position="80"/>
        <end position="104"/>
    </location>
</feature>
<protein>
    <recommendedName>
        <fullName evidence="3">RING-type domain-containing protein</fullName>
    </recommendedName>
</protein>
<dbReference type="PANTHER" id="PTHR47530">
    <property type="entry name" value="E3 UBIQUITIN LIGASE BIG BROTHER-RELATED"/>
    <property type="match status" value="1"/>
</dbReference>
<dbReference type="InterPro" id="IPR043312">
    <property type="entry name" value="AtBBR-like"/>
</dbReference>
<feature type="compositionally biased region" description="Acidic residues" evidence="2">
    <location>
        <begin position="143"/>
        <end position="159"/>
    </location>
</feature>
<feature type="compositionally biased region" description="Basic and acidic residues" evidence="2">
    <location>
        <begin position="118"/>
        <end position="127"/>
    </location>
</feature>
<feature type="region of interest" description="Disordered" evidence="2">
    <location>
        <begin position="1"/>
        <end position="28"/>
    </location>
</feature>